<protein>
    <submittedName>
        <fullName evidence="4">Interaptin-like</fullName>
    </submittedName>
</protein>
<feature type="region of interest" description="Disordered" evidence="1">
    <location>
        <begin position="499"/>
        <end position="539"/>
    </location>
</feature>
<feature type="compositionally biased region" description="Basic and acidic residues" evidence="1">
    <location>
        <begin position="950"/>
        <end position="976"/>
    </location>
</feature>
<proteinExistence type="predicted"/>
<evidence type="ECO:0000313" key="4">
    <source>
        <dbReference type="RefSeq" id="XP_017779358.1"/>
    </source>
</evidence>
<feature type="compositionally biased region" description="Polar residues" evidence="1">
    <location>
        <begin position="201"/>
        <end position="221"/>
    </location>
</feature>
<feature type="region of interest" description="Disordered" evidence="1">
    <location>
        <begin position="274"/>
        <end position="325"/>
    </location>
</feature>
<feature type="compositionally biased region" description="Low complexity" evidence="1">
    <location>
        <begin position="522"/>
        <end position="539"/>
    </location>
</feature>
<feature type="compositionally biased region" description="Low complexity" evidence="1">
    <location>
        <begin position="648"/>
        <end position="665"/>
    </location>
</feature>
<feature type="region of interest" description="Disordered" evidence="1">
    <location>
        <begin position="198"/>
        <end position="221"/>
    </location>
</feature>
<feature type="compositionally biased region" description="Polar residues" evidence="1">
    <location>
        <begin position="1024"/>
        <end position="1036"/>
    </location>
</feature>
<evidence type="ECO:0000256" key="2">
    <source>
        <dbReference type="SAM" id="SignalP"/>
    </source>
</evidence>
<feature type="compositionally biased region" description="Low complexity" evidence="1">
    <location>
        <begin position="310"/>
        <end position="325"/>
    </location>
</feature>
<feature type="compositionally biased region" description="Basic and acidic residues" evidence="1">
    <location>
        <begin position="1037"/>
        <end position="1056"/>
    </location>
</feature>
<feature type="compositionally biased region" description="Low complexity" evidence="1">
    <location>
        <begin position="285"/>
        <end position="299"/>
    </location>
</feature>
<evidence type="ECO:0000313" key="3">
    <source>
        <dbReference type="Proteomes" id="UP000695000"/>
    </source>
</evidence>
<gene>
    <name evidence="4" type="primary">LOC108564756</name>
</gene>
<name>A0ABM1MXQ8_NICVS</name>
<feature type="chain" id="PRO_5047157822" evidence="2">
    <location>
        <begin position="17"/>
        <end position="1350"/>
    </location>
</feature>
<organism evidence="3 4">
    <name type="scientific">Nicrophorus vespilloides</name>
    <name type="common">Boreal carrion beetle</name>
    <dbReference type="NCBI Taxonomy" id="110193"/>
    <lineage>
        <taxon>Eukaryota</taxon>
        <taxon>Metazoa</taxon>
        <taxon>Ecdysozoa</taxon>
        <taxon>Arthropoda</taxon>
        <taxon>Hexapoda</taxon>
        <taxon>Insecta</taxon>
        <taxon>Pterygota</taxon>
        <taxon>Neoptera</taxon>
        <taxon>Endopterygota</taxon>
        <taxon>Coleoptera</taxon>
        <taxon>Polyphaga</taxon>
        <taxon>Staphyliniformia</taxon>
        <taxon>Silphidae</taxon>
        <taxon>Nicrophorinae</taxon>
        <taxon>Nicrophorus</taxon>
    </lineage>
</organism>
<keyword evidence="3" id="KW-1185">Reference proteome</keyword>
<feature type="region of interest" description="Disordered" evidence="1">
    <location>
        <begin position="643"/>
        <end position="676"/>
    </location>
</feature>
<feature type="signal peptide" evidence="2">
    <location>
        <begin position="1"/>
        <end position="16"/>
    </location>
</feature>
<reference evidence="4" key="1">
    <citation type="submission" date="2025-08" db="UniProtKB">
        <authorList>
            <consortium name="RefSeq"/>
        </authorList>
    </citation>
    <scope>IDENTIFICATION</scope>
    <source>
        <tissue evidence="4">Whole Larva</tissue>
    </source>
</reference>
<dbReference type="GeneID" id="108564756"/>
<feature type="compositionally biased region" description="Acidic residues" evidence="1">
    <location>
        <begin position="1075"/>
        <end position="1084"/>
    </location>
</feature>
<sequence length="1350" mass="155685">MRVLIILCTIFVLTYGKPEGYFQQHYQYKKSSSTFKNNELQTKNDDQGYYSKQGDLERQHQAKVDQGNERSEFINPSVDGMGHTVTTFNDRDLTSEAENAFNRHNLKPGTSGYNAYSSYSTNNLAGQSGHRSSNPTTYRIQSNLGQLCNSVEQDISRQIQEAVSKSSYSSYSASQNLRYLESELKSNITRKLQEALDRQYGRQSQRGSFSYTLSSTGSYSPQANYETQELADLRKQIENNLLTKLRNEVQTYSESNYQQRSDQNSYGYRDSAEIEDLNRYPSRGQQTEEPTYYTTQYPERITQSRPNAHSSSYSRGSSYSGSSSYNTQYQPTYTVQQTVPVQRIVIQPSISITDLASQVQHDLFTNVNDKLRAYQKSLTSSAYTYTNTRPDFNAKLQEFKNELINNITIQFYDNIERNLGRQVTKDGYSFSQGQTTNANYRIKDFENLKSQLQENLVNHLEKSFKQQEESYLSSKQTSSSSYSNLGRKYVQHGPAYSQHLTNEHAGNSDYYNRPTSYVPRDSQTSESSSSYASSYNQQSQLQDIRNEVLKDLGQDVQYAIIPSHSQYSQSEIDRLTQELQRNLTLRLEESLKSHYGNQGMRNGYSYTISSSGSLNPNANYNSQDLQYLTQQLQKDLERQLNEQISRHSQTSSYSQTSSSSSYNSNPSYRKGYSSSGNREMKRMESYGQQHYCDDCMQGDQPYSKHDHMGQMQQDYEYGDDDAQQQVQDIEQWPMNSQYVKPQTSYVGQQPVDYEDLSQNVEQFNHHSFNQKITKDDVYNKLEVATTTVKPKIERTPVHFNSYEPLRLANAQGKQYNRGDQVDEEGQRVMDEDTVKVHIGGQYNQLPQQQQTVEKHVSTPLQTVNSLGVNYNQHSYEGQQTVDYEDADMYQQHMDRQQVQNFDNNPFRQFQVGSQINKHPEQEIAPSFNFSPLEVIAHQGSNYNQRQTTQRVEDLNKLDKQKDSPKIDNSINKHEQQIEDFEDEQRQVTHGKYTDQESDLGQKVVDYDDLSFSSQKHTGSDDQEVYSQIHTSQTQHKPTTDDLVHQKVEDPKLESQNRRFTVNKPSYFYGQKTEDLTQETEDLTQETENNNRQRVNGHSYFGDHSQDYDDQQQQQQVQEDYFTTPKSSGSISLSDAHNTYIRQSQYQGASSYNQFAHVEQQQEEQQQQLPTRYINPAVMHHSNSHEINQVQQVQTHHIPKLEIQSAKVLEDHRNGNGYNYGVAWNAQNEFEQAQEFDVQKIEKQNAKQLEGQHAVSGYNYGTSWQPREDFEQVQEMDEQKLEKQTAKVMTSYGAGYGTAEEHEPTVVDDTVEVVTEPEQKGFWKKVGGGITSTFNSAKQKAKGLAEKLNIL</sequence>
<dbReference type="Proteomes" id="UP000695000">
    <property type="component" value="Unplaced"/>
</dbReference>
<feature type="region of interest" description="Disordered" evidence="1">
    <location>
        <begin position="941"/>
        <end position="1114"/>
    </location>
</feature>
<evidence type="ECO:0000256" key="1">
    <source>
        <dbReference type="SAM" id="MobiDB-lite"/>
    </source>
</evidence>
<feature type="compositionally biased region" description="Basic and acidic residues" evidence="1">
    <location>
        <begin position="983"/>
        <end position="994"/>
    </location>
</feature>
<dbReference type="RefSeq" id="XP_017779358.1">
    <property type="nucleotide sequence ID" value="XM_017923869.1"/>
</dbReference>
<accession>A0ABM1MXQ8</accession>
<keyword evidence="2" id="KW-0732">Signal</keyword>